<protein>
    <recommendedName>
        <fullName evidence="2">RNase H type-1 domain-containing protein</fullName>
    </recommendedName>
</protein>
<dbReference type="Pfam" id="PF13456">
    <property type="entry name" value="RVT_3"/>
    <property type="match status" value="1"/>
</dbReference>
<comment type="similarity">
    <text evidence="1">Belongs to the plant acyltransferase family.</text>
</comment>
<dbReference type="Gene3D" id="3.30.559.10">
    <property type="entry name" value="Chloramphenicol acetyltransferase-like domain"/>
    <property type="match status" value="2"/>
</dbReference>
<dbReference type="Pfam" id="PF02458">
    <property type="entry name" value="Transferase"/>
    <property type="match status" value="1"/>
</dbReference>
<dbReference type="InterPro" id="IPR044730">
    <property type="entry name" value="RNase_H-like_dom_plant"/>
</dbReference>
<dbReference type="CDD" id="cd06222">
    <property type="entry name" value="RNase_H_like"/>
    <property type="match status" value="1"/>
</dbReference>
<comment type="caution">
    <text evidence="3">The sequence shown here is derived from an EMBL/GenBank/DDBJ whole genome shotgun (WGS) entry which is preliminary data.</text>
</comment>
<gene>
    <name evidence="3" type="ORF">DH2020_018454</name>
</gene>
<dbReference type="PANTHER" id="PTHR31642:SF266">
    <property type="entry name" value="HXXXD-TYPE ACYL-TRANSFERASE FAMILY PROTEIN"/>
    <property type="match status" value="1"/>
</dbReference>
<evidence type="ECO:0000256" key="1">
    <source>
        <dbReference type="ARBA" id="ARBA00009861"/>
    </source>
</evidence>
<evidence type="ECO:0000259" key="2">
    <source>
        <dbReference type="Pfam" id="PF13456"/>
    </source>
</evidence>
<keyword evidence="4" id="KW-1185">Reference proteome</keyword>
<evidence type="ECO:0000313" key="3">
    <source>
        <dbReference type="EMBL" id="KAK6147542.1"/>
    </source>
</evidence>
<dbReference type="InterPro" id="IPR002156">
    <property type="entry name" value="RNaseH_domain"/>
</dbReference>
<reference evidence="3 4" key="1">
    <citation type="journal article" date="2021" name="Comput. Struct. Biotechnol. J.">
        <title>De novo genome assembly of the potent medicinal plant Rehmannia glutinosa using nanopore technology.</title>
        <authorList>
            <person name="Ma L."/>
            <person name="Dong C."/>
            <person name="Song C."/>
            <person name="Wang X."/>
            <person name="Zheng X."/>
            <person name="Niu Y."/>
            <person name="Chen S."/>
            <person name="Feng W."/>
        </authorList>
    </citation>
    <scope>NUCLEOTIDE SEQUENCE [LARGE SCALE GENOMIC DNA]</scope>
    <source>
        <strain evidence="3">DH-2019</strain>
    </source>
</reference>
<proteinExistence type="inferred from homology"/>
<dbReference type="InterPro" id="IPR050317">
    <property type="entry name" value="Plant_Fungal_Acyltransferase"/>
</dbReference>
<accession>A0ABR0WJ16</accession>
<name>A0ABR0WJ16_REHGL</name>
<feature type="domain" description="RNase H type-1" evidence="2">
    <location>
        <begin position="17"/>
        <end position="93"/>
    </location>
</feature>
<dbReference type="PANTHER" id="PTHR31642">
    <property type="entry name" value="TRICHOTHECENE 3-O-ACETYLTRANSFERASE"/>
    <property type="match status" value="1"/>
</dbReference>
<evidence type="ECO:0000313" key="4">
    <source>
        <dbReference type="Proteomes" id="UP001318860"/>
    </source>
</evidence>
<organism evidence="3 4">
    <name type="scientific">Rehmannia glutinosa</name>
    <name type="common">Chinese foxglove</name>
    <dbReference type="NCBI Taxonomy" id="99300"/>
    <lineage>
        <taxon>Eukaryota</taxon>
        <taxon>Viridiplantae</taxon>
        <taxon>Streptophyta</taxon>
        <taxon>Embryophyta</taxon>
        <taxon>Tracheophyta</taxon>
        <taxon>Spermatophyta</taxon>
        <taxon>Magnoliopsida</taxon>
        <taxon>eudicotyledons</taxon>
        <taxon>Gunneridae</taxon>
        <taxon>Pentapetalae</taxon>
        <taxon>asterids</taxon>
        <taxon>lamiids</taxon>
        <taxon>Lamiales</taxon>
        <taxon>Orobanchaceae</taxon>
        <taxon>Rehmannieae</taxon>
        <taxon>Rehmannia</taxon>
    </lineage>
</organism>
<dbReference type="InterPro" id="IPR023213">
    <property type="entry name" value="CAT-like_dom_sf"/>
</dbReference>
<dbReference type="Proteomes" id="UP001318860">
    <property type="component" value="Unassembled WGS sequence"/>
</dbReference>
<dbReference type="EMBL" id="JABTTQ020000010">
    <property type="protein sequence ID" value="KAK6147542.1"/>
    <property type="molecule type" value="Genomic_DNA"/>
</dbReference>
<sequence length="558" mass="62401">MTRDLLRLDLAIIFGDISVLEGESMGLLQALQWIKGLGFSKALFELDAKGIVDVVQNMEADWSEFGKIIRQCRFILSSEPLFKVQYARRQATSCSCDCKSIFQYGIFRRFSGDGEAERGGSRRAAVQEHWLPMSNLDLLLPPLDFGIFFCYKKITENNLSPENMVAVLKKALAEALVSFYPFAGEIVQNRHGEPEILCNNRGVDFSYAYADVELKDVDLYRPDVSVDGKLVPVKMHGVLSVQVTELKCGGLFIGCSFDHRAADAHSANMFLTAWAEIAQGNPITLLPSFRRSLFNPRRPPQPHNSLDKIYAPLLSMPPPPSADDHDHLTSRIYYVRSNEIDRIQSQASYNGTRRSKIESFSAFLWKSIAGGGDRSKTIKLGIVIDGRTRLSGKTTSLDCYFGNVLSIPYVEASVDELQTTSLKGVADIVHECVVAASTAEHFLALIDWVEMRRPKPAVVKVYCKDENDEAAIVVSSGQRFPVQELDFGWGGPDFGSYHFPWGGETGYVMPMRSASGNGDWIVYMHLMKRHLDLVETRASHVFRPFSSDYLNLANHDPL</sequence>